<dbReference type="PANTHER" id="PTHR46717:SF1">
    <property type="entry name" value="E3 UBIQUITIN-PROTEIN LIGASE RNF180"/>
    <property type="match status" value="1"/>
</dbReference>
<name>A0A226F2K8_FOLCA</name>
<proteinExistence type="predicted"/>
<dbReference type="GO" id="GO:0005789">
    <property type="term" value="C:endoplasmic reticulum membrane"/>
    <property type="evidence" value="ECO:0007669"/>
    <property type="project" value="TreeGrafter"/>
</dbReference>
<accession>A0A226F2K8</accession>
<gene>
    <name evidence="1" type="ORF">Fcan01_03589</name>
</gene>
<dbReference type="GO" id="GO:0042428">
    <property type="term" value="P:serotonin metabolic process"/>
    <property type="evidence" value="ECO:0007669"/>
    <property type="project" value="TreeGrafter"/>
</dbReference>
<dbReference type="Proteomes" id="UP000198287">
    <property type="component" value="Unassembled WGS sequence"/>
</dbReference>
<dbReference type="GO" id="GO:0000209">
    <property type="term" value="P:protein polyubiquitination"/>
    <property type="evidence" value="ECO:0007669"/>
    <property type="project" value="InterPro"/>
</dbReference>
<dbReference type="AlphaFoldDB" id="A0A226F2K8"/>
<evidence type="ECO:0000313" key="2">
    <source>
        <dbReference type="Proteomes" id="UP000198287"/>
    </source>
</evidence>
<reference evidence="1 2" key="1">
    <citation type="submission" date="2015-12" db="EMBL/GenBank/DDBJ databases">
        <title>The genome of Folsomia candida.</title>
        <authorList>
            <person name="Faddeeva A."/>
            <person name="Derks M.F."/>
            <person name="Anvar Y."/>
            <person name="Smit S."/>
            <person name="Van Straalen N."/>
            <person name="Roelofs D."/>
        </authorList>
    </citation>
    <scope>NUCLEOTIDE SEQUENCE [LARGE SCALE GENOMIC DNA]</scope>
    <source>
        <strain evidence="1 2">VU population</strain>
        <tissue evidence="1">Whole body</tissue>
    </source>
</reference>
<evidence type="ECO:0000313" key="1">
    <source>
        <dbReference type="EMBL" id="OXA64012.1"/>
    </source>
</evidence>
<dbReference type="InterPro" id="IPR033263">
    <property type="entry name" value="RNF180"/>
</dbReference>
<dbReference type="GO" id="GO:0042415">
    <property type="term" value="P:norepinephrine metabolic process"/>
    <property type="evidence" value="ECO:0007669"/>
    <property type="project" value="TreeGrafter"/>
</dbReference>
<sequence length="197" mass="21615">MPDSLGLSRARFIDCARNASTPTPTALSTPAQPLTLLAPPTPPNLKLSPIPINMDPNQLESTVVPMKCKKCRFLLLEHPKVPVEDSHGEPFVDLMTLENKGPSSCHSQVWYIPEESMPEWMTASMDKGDWTKGKIMCPKCEARIGSYSFVSGFKCPCGSRVVPPIHIVKSKVDFIQPFYVAISSSVETSILPSSTLL</sequence>
<organism evidence="1 2">
    <name type="scientific">Folsomia candida</name>
    <name type="common">Springtail</name>
    <dbReference type="NCBI Taxonomy" id="158441"/>
    <lineage>
        <taxon>Eukaryota</taxon>
        <taxon>Metazoa</taxon>
        <taxon>Ecdysozoa</taxon>
        <taxon>Arthropoda</taxon>
        <taxon>Hexapoda</taxon>
        <taxon>Collembola</taxon>
        <taxon>Entomobryomorpha</taxon>
        <taxon>Isotomoidea</taxon>
        <taxon>Isotomidae</taxon>
        <taxon>Proisotominae</taxon>
        <taxon>Folsomia</taxon>
    </lineage>
</organism>
<keyword evidence="2" id="KW-1185">Reference proteome</keyword>
<comment type="caution">
    <text evidence="1">The sequence shown here is derived from an EMBL/GenBank/DDBJ whole genome shotgun (WGS) entry which is preliminary data.</text>
</comment>
<protein>
    <submittedName>
        <fullName evidence="1">Tyrosine-protein phosphatase yvh1</fullName>
    </submittedName>
</protein>
<dbReference type="GO" id="GO:0032436">
    <property type="term" value="P:positive regulation of proteasomal ubiquitin-dependent protein catabolic process"/>
    <property type="evidence" value="ECO:0007669"/>
    <property type="project" value="TreeGrafter"/>
</dbReference>
<dbReference type="EMBL" id="LNIX01000001">
    <property type="protein sequence ID" value="OXA64012.1"/>
    <property type="molecule type" value="Genomic_DNA"/>
</dbReference>
<dbReference type="GO" id="GO:0031624">
    <property type="term" value="F:ubiquitin conjugating enzyme binding"/>
    <property type="evidence" value="ECO:0007669"/>
    <property type="project" value="TreeGrafter"/>
</dbReference>
<dbReference type="PANTHER" id="PTHR46717">
    <property type="entry name" value="E3 UBIQUITIN-PROTEIN LIGASE RNF180"/>
    <property type="match status" value="1"/>
</dbReference>
<dbReference type="GO" id="GO:0061630">
    <property type="term" value="F:ubiquitin protein ligase activity"/>
    <property type="evidence" value="ECO:0007669"/>
    <property type="project" value="InterPro"/>
</dbReference>
<dbReference type="OrthoDB" id="2017893at2759"/>